<dbReference type="VEuPathDB" id="FungiDB:I302_08631"/>
<accession>A0A1B9FSW0</accession>
<proteinExistence type="predicted"/>
<gene>
    <name evidence="2" type="ORF">I302_08631</name>
</gene>
<organism evidence="2">
    <name type="scientific">Kwoniella bestiolae CBS 10118</name>
    <dbReference type="NCBI Taxonomy" id="1296100"/>
    <lineage>
        <taxon>Eukaryota</taxon>
        <taxon>Fungi</taxon>
        <taxon>Dikarya</taxon>
        <taxon>Basidiomycota</taxon>
        <taxon>Agaricomycotina</taxon>
        <taxon>Tremellomycetes</taxon>
        <taxon>Tremellales</taxon>
        <taxon>Cryptococcaceae</taxon>
        <taxon>Kwoniella</taxon>
    </lineage>
</organism>
<keyword evidence="1" id="KW-0732">Signal</keyword>
<dbReference type="RefSeq" id="XP_019042922.2">
    <property type="nucleotide sequence ID" value="XM_019195209.2"/>
</dbReference>
<dbReference type="PANTHER" id="PTHR35192">
    <property type="entry name" value="PROTEIN, PUTATIVE-RELATED"/>
    <property type="match status" value="1"/>
</dbReference>
<dbReference type="GeneID" id="30213030"/>
<reference evidence="2" key="1">
    <citation type="submission" date="2013-07" db="EMBL/GenBank/DDBJ databases">
        <title>The Genome Sequence of Cryptococcus bestiolae CBS10118.</title>
        <authorList>
            <consortium name="The Broad Institute Genome Sequencing Platform"/>
            <person name="Cuomo C."/>
            <person name="Litvintseva A."/>
            <person name="Chen Y."/>
            <person name="Heitman J."/>
            <person name="Sun S."/>
            <person name="Springer D."/>
            <person name="Dromer F."/>
            <person name="Young S.K."/>
            <person name="Zeng Q."/>
            <person name="Gargeya S."/>
            <person name="Fitzgerald M."/>
            <person name="Abouelleil A."/>
            <person name="Alvarado L."/>
            <person name="Berlin A.M."/>
            <person name="Chapman S.B."/>
            <person name="Dewar J."/>
            <person name="Goldberg J."/>
            <person name="Griggs A."/>
            <person name="Gujja S."/>
            <person name="Hansen M."/>
            <person name="Howarth C."/>
            <person name="Imamovic A."/>
            <person name="Larimer J."/>
            <person name="McCowan C."/>
            <person name="Murphy C."/>
            <person name="Pearson M."/>
            <person name="Priest M."/>
            <person name="Roberts A."/>
            <person name="Saif S."/>
            <person name="Shea T."/>
            <person name="Sykes S."/>
            <person name="Wortman J."/>
            <person name="Nusbaum C."/>
            <person name="Birren B."/>
        </authorList>
    </citation>
    <scope>NUCLEOTIDE SEQUENCE [LARGE SCALE GENOMIC DNA]</scope>
    <source>
        <strain evidence="2">CBS 10118</strain>
    </source>
</reference>
<feature type="chain" id="PRO_5008626444" evidence="1">
    <location>
        <begin position="21"/>
        <end position="535"/>
    </location>
</feature>
<evidence type="ECO:0000256" key="1">
    <source>
        <dbReference type="SAM" id="SignalP"/>
    </source>
</evidence>
<dbReference type="PANTHER" id="PTHR35192:SF2">
    <property type="entry name" value="APPLE DOMAIN-CONTAINING PROTEIN"/>
    <property type="match status" value="1"/>
</dbReference>
<reference evidence="2" key="2">
    <citation type="submission" date="2014-01" db="EMBL/GenBank/DDBJ databases">
        <title>Evolution of pathogenesis and genome organization in the Tremellales.</title>
        <authorList>
            <person name="Cuomo C."/>
            <person name="Litvintseva A."/>
            <person name="Heitman J."/>
            <person name="Chen Y."/>
            <person name="Sun S."/>
            <person name="Springer D."/>
            <person name="Dromer F."/>
            <person name="Young S."/>
            <person name="Zeng Q."/>
            <person name="Chapman S."/>
            <person name="Gujja S."/>
            <person name="Saif S."/>
            <person name="Birren B."/>
        </authorList>
    </citation>
    <scope>NUCLEOTIDE SEQUENCE</scope>
    <source>
        <strain evidence="2">CBS 10118</strain>
    </source>
</reference>
<dbReference type="AlphaFoldDB" id="A0A1B9FSW0"/>
<dbReference type="OrthoDB" id="2562698at2759"/>
<protein>
    <submittedName>
        <fullName evidence="2">Uncharacterized protein</fullName>
    </submittedName>
</protein>
<dbReference type="InterPro" id="IPR038955">
    <property type="entry name" value="PriA/CPL1_fungi"/>
</dbReference>
<dbReference type="KEGG" id="kbi:30213030"/>
<feature type="signal peptide" evidence="1">
    <location>
        <begin position="1"/>
        <end position="20"/>
    </location>
</feature>
<dbReference type="EMBL" id="KI894026">
    <property type="protein sequence ID" value="OCF21852.1"/>
    <property type="molecule type" value="Genomic_DNA"/>
</dbReference>
<sequence>MYCLPLFATALLSLSTKVLADAYLGCFSPYVLTGHNTPVLQYDDRYESCPHMLLPQQSGWAFSWKTDPTSHTLFCQNWPDDPVFEGLVADPECGYPNVKVDDICRSSGTEYSYSWPDPEDQGDFPTFRICQCGFAQPDGHYLIPTSLCDYPNVQTVLPSGFVGKRRIDDGGQEEDLCPEGSRACKVGPGVASQLDYECIATDEELESCGGCLFGDMIPGGKLSDLGEVSNAAGTDANIVPLGCYPYANGPQEFSNDPMSMEACAAGCTSTYDSLYAFKYYYSYWNPDQQATDIRYVCQCGNSLGDTPSGWTYGENCGQANFYDPPITTVWLLKTTFSRLGCSVLTDYAERQFTNVPDFEACFAQCKNAEYAFVDRAVGDDIRCSCSDEPNYYDLNSCEGTNLQDFNWMIFQHPPGSSGAPSGWVRRQMKERLKREAGQKALAICPKGLTACRTSEDDQFSFECLDTQSELESCGGCMDGQVGQSDNSTRTGNNCLSMSGGTEGWLEAFSLGIIRETNALNERHSNKRVQLLMDDQ</sequence>
<evidence type="ECO:0000313" key="2">
    <source>
        <dbReference type="EMBL" id="OCF21852.1"/>
    </source>
</evidence>
<name>A0A1B9FSW0_9TREE</name>
<dbReference type="STRING" id="1296100.A0A1B9FSW0"/>